<keyword evidence="2" id="KW-0325">Glycoprotein</keyword>
<comment type="subcellular location">
    <subcellularLocation>
        <location evidence="1">Membrane</location>
        <topology evidence="1">Single-pass membrane protein</topology>
    </subcellularLocation>
</comment>
<dbReference type="GO" id="GO:0007169">
    <property type="term" value="P:cell surface receptor protein tyrosine kinase signaling pathway"/>
    <property type="evidence" value="ECO:0007669"/>
    <property type="project" value="TreeGrafter"/>
</dbReference>
<protein>
    <submittedName>
        <fullName evidence="6">Uncharacterized protein</fullName>
    </submittedName>
</protein>
<dbReference type="InterPro" id="IPR003961">
    <property type="entry name" value="FN3_dom"/>
</dbReference>
<proteinExistence type="predicted"/>
<reference evidence="6" key="1">
    <citation type="journal article" date="2023" name="Mol. Biol. Evol.">
        <title>Third-Generation Sequencing Reveals the Adaptive Role of the Epigenome in Three Deep-Sea Polychaetes.</title>
        <authorList>
            <person name="Perez M."/>
            <person name="Aroh O."/>
            <person name="Sun Y."/>
            <person name="Lan Y."/>
            <person name="Juniper S.K."/>
            <person name="Young C.R."/>
            <person name="Angers B."/>
            <person name="Qian P.Y."/>
        </authorList>
    </citation>
    <scope>NUCLEOTIDE SEQUENCE</scope>
    <source>
        <strain evidence="6">R07B-5</strain>
    </source>
</reference>
<evidence type="ECO:0000259" key="4">
    <source>
        <dbReference type="PROSITE" id="PS50011"/>
    </source>
</evidence>
<dbReference type="InterPro" id="IPR036116">
    <property type="entry name" value="FN3_sf"/>
</dbReference>
<sequence length="652" mass="72613">MPYSSKVTVDVEDTESGIRKIEFIVSDAKLDTVVGNGTVQGQRVTSGGGRREKRDTASCQANDTCVCTPHNGCYWRKQEFFIDHCWLIEGSGTFKVTATIYNNAGLRASKPFQLSNVDKLSGINVYPKPTSLTVKKSRETTVEISWSYDISCYEIVGAKVIFKSSSSDEAKELIIPMPKSSYIIDDLKDNSEYNIDILTLYAKGKASEATSLHFNSGEFMGGSTNMQNGNVGGGGGVSSPGAIAGIIVVMLILLVIIAILALFVVTRLRKKEPILPRNLSDFRQTMRQSMYFGNDESVINNRSGSTIHFQRNNTLYNGRQGNVYTEEGNEDDLYDYSTKGNTNQAYDNADYWNIPANGVVLGRRLPGANGRFADIHEATWKGKTVVAKKVKDSSNPDNKVLMIAKMKFWVDSKLNHENILHFVGAIPEGPVLLFELCDLGRLKNWLGGQKKVTDEVEDKMITFSVHIARGMTYLHSKQIFHRRLGTRNVFLKSAGSDAIVVKLSGFGPMKGDVEGSDVDIMDEKVPVKWMAPEQLDLAPDVIRPYNEKTDIWSFGVTMWEMFSKGGVPYQGVTSGGLKAKLDTGYRLERPNHCPEMMYEQVVQPCWNDSATSRPTFAEVHKKIEALFIGGASGDDDYYYDRRVDDGYKKVWQ</sequence>
<dbReference type="Gene3D" id="1.10.510.10">
    <property type="entry name" value="Transferase(Phosphotransferase) domain 1"/>
    <property type="match status" value="1"/>
</dbReference>
<dbReference type="PANTHER" id="PTHR24416">
    <property type="entry name" value="TYROSINE-PROTEIN KINASE RECEPTOR"/>
    <property type="match status" value="1"/>
</dbReference>
<name>A0AAD9KJ16_RIDPI</name>
<dbReference type="SUPFAM" id="SSF56112">
    <property type="entry name" value="Protein kinase-like (PK-like)"/>
    <property type="match status" value="1"/>
</dbReference>
<dbReference type="InterPro" id="IPR000719">
    <property type="entry name" value="Prot_kinase_dom"/>
</dbReference>
<dbReference type="PANTHER" id="PTHR24416:SF600">
    <property type="entry name" value="PDGF- AND VEGF-RECEPTOR RELATED, ISOFORM J"/>
    <property type="match status" value="1"/>
</dbReference>
<dbReference type="Pfam" id="PF00041">
    <property type="entry name" value="fn3"/>
    <property type="match status" value="1"/>
</dbReference>
<evidence type="ECO:0000256" key="2">
    <source>
        <dbReference type="ARBA" id="ARBA00023180"/>
    </source>
</evidence>
<organism evidence="6 7">
    <name type="scientific">Ridgeia piscesae</name>
    <name type="common">Tubeworm</name>
    <dbReference type="NCBI Taxonomy" id="27915"/>
    <lineage>
        <taxon>Eukaryota</taxon>
        <taxon>Metazoa</taxon>
        <taxon>Spiralia</taxon>
        <taxon>Lophotrochozoa</taxon>
        <taxon>Annelida</taxon>
        <taxon>Polychaeta</taxon>
        <taxon>Sedentaria</taxon>
        <taxon>Canalipalpata</taxon>
        <taxon>Sabellida</taxon>
        <taxon>Siboglinidae</taxon>
        <taxon>Ridgeia</taxon>
    </lineage>
</organism>
<dbReference type="SUPFAM" id="SSF49265">
    <property type="entry name" value="Fibronectin type III"/>
    <property type="match status" value="1"/>
</dbReference>
<evidence type="ECO:0000313" key="6">
    <source>
        <dbReference type="EMBL" id="KAK2172086.1"/>
    </source>
</evidence>
<dbReference type="CDD" id="cd00192">
    <property type="entry name" value="PTKc"/>
    <property type="match status" value="1"/>
</dbReference>
<dbReference type="InterPro" id="IPR001245">
    <property type="entry name" value="Ser-Thr/Tyr_kinase_cat_dom"/>
</dbReference>
<dbReference type="GO" id="GO:0005524">
    <property type="term" value="F:ATP binding"/>
    <property type="evidence" value="ECO:0007669"/>
    <property type="project" value="InterPro"/>
</dbReference>
<dbReference type="PROSITE" id="PS50853">
    <property type="entry name" value="FN3"/>
    <property type="match status" value="1"/>
</dbReference>
<dbReference type="EMBL" id="JAODUO010000994">
    <property type="protein sequence ID" value="KAK2172086.1"/>
    <property type="molecule type" value="Genomic_DNA"/>
</dbReference>
<keyword evidence="3" id="KW-0472">Membrane</keyword>
<dbReference type="InterPro" id="IPR050122">
    <property type="entry name" value="RTK"/>
</dbReference>
<feature type="transmembrane region" description="Helical" evidence="3">
    <location>
        <begin position="242"/>
        <end position="265"/>
    </location>
</feature>
<feature type="domain" description="Fibronectin type-III" evidence="5">
    <location>
        <begin position="128"/>
        <end position="219"/>
    </location>
</feature>
<accession>A0AAD9KJ16</accession>
<dbReference type="AlphaFoldDB" id="A0AAD9KJ16"/>
<evidence type="ECO:0000256" key="3">
    <source>
        <dbReference type="SAM" id="Phobius"/>
    </source>
</evidence>
<keyword evidence="3" id="KW-1133">Transmembrane helix</keyword>
<dbReference type="Pfam" id="PF07714">
    <property type="entry name" value="PK_Tyr_Ser-Thr"/>
    <property type="match status" value="1"/>
</dbReference>
<dbReference type="PROSITE" id="PS50011">
    <property type="entry name" value="PROTEIN_KINASE_DOM"/>
    <property type="match status" value="1"/>
</dbReference>
<dbReference type="GO" id="GO:0005886">
    <property type="term" value="C:plasma membrane"/>
    <property type="evidence" value="ECO:0007669"/>
    <property type="project" value="TreeGrafter"/>
</dbReference>
<comment type="caution">
    <text evidence="6">The sequence shown here is derived from an EMBL/GenBank/DDBJ whole genome shotgun (WGS) entry which is preliminary data.</text>
</comment>
<dbReference type="GO" id="GO:0043235">
    <property type="term" value="C:receptor complex"/>
    <property type="evidence" value="ECO:0007669"/>
    <property type="project" value="TreeGrafter"/>
</dbReference>
<gene>
    <name evidence="6" type="ORF">NP493_994g01010</name>
</gene>
<dbReference type="Gene3D" id="2.60.40.10">
    <property type="entry name" value="Immunoglobulins"/>
    <property type="match status" value="1"/>
</dbReference>
<dbReference type="CDD" id="cd00063">
    <property type="entry name" value="FN3"/>
    <property type="match status" value="1"/>
</dbReference>
<evidence type="ECO:0000259" key="5">
    <source>
        <dbReference type="PROSITE" id="PS50853"/>
    </source>
</evidence>
<dbReference type="Proteomes" id="UP001209878">
    <property type="component" value="Unassembled WGS sequence"/>
</dbReference>
<keyword evidence="3" id="KW-0812">Transmembrane</keyword>
<evidence type="ECO:0000256" key="1">
    <source>
        <dbReference type="ARBA" id="ARBA00004167"/>
    </source>
</evidence>
<keyword evidence="7" id="KW-1185">Reference proteome</keyword>
<dbReference type="InterPro" id="IPR013783">
    <property type="entry name" value="Ig-like_fold"/>
</dbReference>
<feature type="domain" description="Protein kinase" evidence="4">
    <location>
        <begin position="309"/>
        <end position="627"/>
    </location>
</feature>
<dbReference type="InterPro" id="IPR011009">
    <property type="entry name" value="Kinase-like_dom_sf"/>
</dbReference>
<evidence type="ECO:0000313" key="7">
    <source>
        <dbReference type="Proteomes" id="UP001209878"/>
    </source>
</evidence>
<dbReference type="GO" id="GO:0004714">
    <property type="term" value="F:transmembrane receptor protein tyrosine kinase activity"/>
    <property type="evidence" value="ECO:0007669"/>
    <property type="project" value="TreeGrafter"/>
</dbReference>